<evidence type="ECO:0000256" key="3">
    <source>
        <dbReference type="SAM" id="Phobius"/>
    </source>
</evidence>
<evidence type="ECO:0000259" key="4">
    <source>
        <dbReference type="Pfam" id="PF01578"/>
    </source>
</evidence>
<feature type="transmembrane region" description="Helical" evidence="3">
    <location>
        <begin position="94"/>
        <end position="113"/>
    </location>
</feature>
<feature type="transmembrane region" description="Helical" evidence="3">
    <location>
        <begin position="6"/>
        <end position="28"/>
    </location>
</feature>
<proteinExistence type="inferred from homology"/>
<dbReference type="GO" id="GO:0016020">
    <property type="term" value="C:membrane"/>
    <property type="evidence" value="ECO:0007669"/>
    <property type="project" value="InterPro"/>
</dbReference>
<dbReference type="GO" id="GO:0020037">
    <property type="term" value="F:heme binding"/>
    <property type="evidence" value="ECO:0007669"/>
    <property type="project" value="InterPro"/>
</dbReference>
<sequence>MNFGMISIWLAFILGTGSAGLAIIGLLRNDERLISRSKQFELWCTVLTTFAIILLTYYLFTVSASYVYVYLHSSIDLEWFYRFSALWAGQEGSFLLWTWFTLIILLVIQYTGQTKQLTDTKLMDITRAVCLTIVAFFLLLLVLKNPFETYYAVFGGAIETSNWNPFVAVYHLIDGQGMNPLLRNPWMAVHPPILFLGYAAFTIPFAAAFAALLIDDDRWMKLTRNWMRLAWLFLTAGIGLGGFWAYEVLGWGAWYWSWDPVETSSLIPWITATAFLHSATRVRYGEYRFLAPMLAIVSFIMVIFATFVTRSGMWVSVHSWQDLTFEGTLIAFFLAILIGSSLVLLTRRYFEENDSSDKSGQHKDRYKRIVQKKIRRI</sequence>
<evidence type="ECO:0000313" key="5">
    <source>
        <dbReference type="EMBL" id="MCM1986968.1"/>
    </source>
</evidence>
<dbReference type="GO" id="GO:0017004">
    <property type="term" value="P:cytochrome complex assembly"/>
    <property type="evidence" value="ECO:0007669"/>
    <property type="project" value="UniProtKB-KW"/>
</dbReference>
<feature type="transmembrane region" description="Helical" evidence="3">
    <location>
        <begin position="289"/>
        <end position="308"/>
    </location>
</feature>
<keyword evidence="6" id="KW-1185">Reference proteome</keyword>
<dbReference type="Proteomes" id="UP001056766">
    <property type="component" value="Unassembled WGS sequence"/>
</dbReference>
<dbReference type="AlphaFoldDB" id="A0A9E5DC17"/>
<feature type="transmembrane region" description="Helical" evidence="3">
    <location>
        <begin position="328"/>
        <end position="346"/>
    </location>
</feature>
<evidence type="ECO:0000256" key="2">
    <source>
        <dbReference type="ARBA" id="ARBA00022748"/>
    </source>
</evidence>
<dbReference type="PANTHER" id="PTHR43653">
    <property type="entry name" value="CYTOCHROME C ASSEMBLY PROTEIN-RELATED"/>
    <property type="match status" value="1"/>
</dbReference>
<evidence type="ECO:0000313" key="6">
    <source>
        <dbReference type="Proteomes" id="UP001056766"/>
    </source>
</evidence>
<comment type="similarity">
    <text evidence="1">Belongs to the CcmF/CycK/Ccl1/NrfE/CcsA family.</text>
</comment>
<dbReference type="PANTHER" id="PTHR43653:SF1">
    <property type="entry name" value="CYTOCHROME C-TYPE BIOGENESIS PROTEIN CCMF"/>
    <property type="match status" value="1"/>
</dbReference>
<dbReference type="InterPro" id="IPR003567">
    <property type="entry name" value="Cyt_c_biogenesis"/>
</dbReference>
<keyword evidence="3" id="KW-0812">Transmembrane</keyword>
<keyword evidence="2" id="KW-0201">Cytochrome c-type biogenesis</keyword>
<dbReference type="PRINTS" id="PR01410">
    <property type="entry name" value="CCBIOGENESIS"/>
</dbReference>
<keyword evidence="3" id="KW-1133">Transmembrane helix</keyword>
<dbReference type="EMBL" id="JAGSOI010000030">
    <property type="protein sequence ID" value="MCM1986968.1"/>
    <property type="molecule type" value="Genomic_DNA"/>
</dbReference>
<name>A0A9E5DC17_9EURY</name>
<dbReference type="InterPro" id="IPR002541">
    <property type="entry name" value="Cyt_c_assembly"/>
</dbReference>
<dbReference type="GO" id="GO:0015232">
    <property type="term" value="F:heme transmembrane transporter activity"/>
    <property type="evidence" value="ECO:0007669"/>
    <property type="project" value="InterPro"/>
</dbReference>
<accession>A0A9E5DC17</accession>
<organism evidence="5 6">
    <name type="scientific">Methanococcoides seepicolus</name>
    <dbReference type="NCBI Taxonomy" id="2828780"/>
    <lineage>
        <taxon>Archaea</taxon>
        <taxon>Methanobacteriati</taxon>
        <taxon>Methanobacteriota</taxon>
        <taxon>Stenosarchaea group</taxon>
        <taxon>Methanomicrobia</taxon>
        <taxon>Methanosarcinales</taxon>
        <taxon>Methanosarcinaceae</taxon>
        <taxon>Methanococcoides</taxon>
    </lineage>
</organism>
<feature type="transmembrane region" description="Helical" evidence="3">
    <location>
        <begin position="40"/>
        <end position="60"/>
    </location>
</feature>
<evidence type="ECO:0000256" key="1">
    <source>
        <dbReference type="ARBA" id="ARBA00009186"/>
    </source>
</evidence>
<keyword evidence="3" id="KW-0472">Membrane</keyword>
<dbReference type="Pfam" id="PF01578">
    <property type="entry name" value="Cytochrom_C_asm"/>
    <property type="match status" value="1"/>
</dbReference>
<gene>
    <name evidence="5" type="primary">ccsA</name>
    <name evidence="5" type="ORF">KDK67_08195</name>
</gene>
<comment type="caution">
    <text evidence="5">The sequence shown here is derived from an EMBL/GenBank/DDBJ whole genome shotgun (WGS) entry which is preliminary data.</text>
</comment>
<feature type="domain" description="Cytochrome c assembly protein" evidence="4">
    <location>
        <begin position="87"/>
        <end position="311"/>
    </location>
</feature>
<dbReference type="RefSeq" id="WP_250868320.1">
    <property type="nucleotide sequence ID" value="NZ_JAGSOI010000030.1"/>
</dbReference>
<protein>
    <submittedName>
        <fullName evidence="5">Cytochrome c biogenesis protein CcsA</fullName>
    </submittedName>
</protein>
<feature type="transmembrane region" description="Helical" evidence="3">
    <location>
        <begin position="193"/>
        <end position="214"/>
    </location>
</feature>
<reference evidence="5" key="2">
    <citation type="submission" date="2021-04" db="EMBL/GenBank/DDBJ databases">
        <authorList>
            <person name="Dong X."/>
        </authorList>
    </citation>
    <scope>NUCLEOTIDE SEQUENCE</scope>
    <source>
        <strain evidence="5">LLY</strain>
    </source>
</reference>
<feature type="transmembrane region" description="Helical" evidence="3">
    <location>
        <begin position="125"/>
        <end position="143"/>
    </location>
</feature>
<reference evidence="5" key="1">
    <citation type="journal article" date="2021" name="mSystems">
        <title>Bacteria and Archaea Synergistically Convert Glycine Betaine to Biogenic Methane in the Formosa Cold Seep of the South China Sea.</title>
        <authorList>
            <person name="Li L."/>
            <person name="Zhang W."/>
            <person name="Zhang S."/>
            <person name="Song L."/>
            <person name="Sun Q."/>
            <person name="Zhang H."/>
            <person name="Xiang H."/>
            <person name="Dong X."/>
        </authorList>
    </citation>
    <scope>NUCLEOTIDE SEQUENCE</scope>
    <source>
        <strain evidence="5">LLY</strain>
    </source>
</reference>
<feature type="transmembrane region" description="Helical" evidence="3">
    <location>
        <begin position="226"/>
        <end position="246"/>
    </location>
</feature>